<proteinExistence type="predicted"/>
<feature type="compositionally biased region" description="Pro residues" evidence="1">
    <location>
        <begin position="594"/>
        <end position="608"/>
    </location>
</feature>
<feature type="region of interest" description="Disordered" evidence="1">
    <location>
        <begin position="295"/>
        <end position="503"/>
    </location>
</feature>
<dbReference type="GeneID" id="81359768"/>
<feature type="compositionally biased region" description="Acidic residues" evidence="1">
    <location>
        <begin position="75"/>
        <end position="92"/>
    </location>
</feature>
<feature type="compositionally biased region" description="Basic residues" evidence="1">
    <location>
        <begin position="55"/>
        <end position="68"/>
    </location>
</feature>
<dbReference type="EMBL" id="JAPQKI010000009">
    <property type="protein sequence ID" value="KAJ5089613.1"/>
    <property type="molecule type" value="Genomic_DNA"/>
</dbReference>
<reference evidence="2" key="2">
    <citation type="journal article" date="2023" name="IMA Fungus">
        <title>Comparative genomic study of the Penicillium genus elucidates a diverse pangenome and 15 lateral gene transfer events.</title>
        <authorList>
            <person name="Petersen C."/>
            <person name="Sorensen T."/>
            <person name="Nielsen M.R."/>
            <person name="Sondergaard T.E."/>
            <person name="Sorensen J.L."/>
            <person name="Fitzpatrick D.A."/>
            <person name="Frisvad J.C."/>
            <person name="Nielsen K.L."/>
        </authorList>
    </citation>
    <scope>NUCLEOTIDE SEQUENCE</scope>
    <source>
        <strain evidence="2">IBT 30761</strain>
    </source>
</reference>
<gene>
    <name evidence="2" type="ORF">N7532_008297</name>
</gene>
<feature type="compositionally biased region" description="Polar residues" evidence="1">
    <location>
        <begin position="455"/>
        <end position="464"/>
    </location>
</feature>
<feature type="region of interest" description="Disordered" evidence="1">
    <location>
        <begin position="543"/>
        <end position="608"/>
    </location>
</feature>
<feature type="compositionally biased region" description="Basic and acidic residues" evidence="1">
    <location>
        <begin position="393"/>
        <end position="407"/>
    </location>
</feature>
<feature type="compositionally biased region" description="Basic and acidic residues" evidence="1">
    <location>
        <begin position="444"/>
        <end position="454"/>
    </location>
</feature>
<dbReference type="Proteomes" id="UP001149074">
    <property type="component" value="Unassembled WGS sequence"/>
</dbReference>
<feature type="compositionally biased region" description="Polar residues" evidence="1">
    <location>
        <begin position="151"/>
        <end position="160"/>
    </location>
</feature>
<evidence type="ECO:0000313" key="3">
    <source>
        <dbReference type="Proteomes" id="UP001149074"/>
    </source>
</evidence>
<comment type="caution">
    <text evidence="2">The sequence shown here is derived from an EMBL/GenBank/DDBJ whole genome shotgun (WGS) entry which is preliminary data.</text>
</comment>
<feature type="compositionally biased region" description="Polar residues" evidence="1">
    <location>
        <begin position="375"/>
        <end position="392"/>
    </location>
</feature>
<organism evidence="2 3">
    <name type="scientific">Penicillium argentinense</name>
    <dbReference type="NCBI Taxonomy" id="1131581"/>
    <lineage>
        <taxon>Eukaryota</taxon>
        <taxon>Fungi</taxon>
        <taxon>Dikarya</taxon>
        <taxon>Ascomycota</taxon>
        <taxon>Pezizomycotina</taxon>
        <taxon>Eurotiomycetes</taxon>
        <taxon>Eurotiomycetidae</taxon>
        <taxon>Eurotiales</taxon>
        <taxon>Aspergillaceae</taxon>
        <taxon>Penicillium</taxon>
    </lineage>
</organism>
<feature type="region of interest" description="Disordered" evidence="1">
    <location>
        <begin position="51"/>
        <end position="160"/>
    </location>
</feature>
<feature type="compositionally biased region" description="Polar residues" evidence="1">
    <location>
        <begin position="431"/>
        <end position="442"/>
    </location>
</feature>
<accession>A0A9W9EX36</accession>
<reference evidence="2" key="1">
    <citation type="submission" date="2022-11" db="EMBL/GenBank/DDBJ databases">
        <authorList>
            <person name="Petersen C."/>
        </authorList>
    </citation>
    <scope>NUCLEOTIDE SEQUENCE</scope>
    <source>
        <strain evidence="2">IBT 30761</strain>
    </source>
</reference>
<evidence type="ECO:0000313" key="2">
    <source>
        <dbReference type="EMBL" id="KAJ5089613.1"/>
    </source>
</evidence>
<feature type="compositionally biased region" description="Polar residues" evidence="1">
    <location>
        <begin position="344"/>
        <end position="354"/>
    </location>
</feature>
<dbReference type="AlphaFoldDB" id="A0A9W9EX36"/>
<keyword evidence="3" id="KW-1185">Reference proteome</keyword>
<protein>
    <submittedName>
        <fullName evidence="2">Uncharacterized protein</fullName>
    </submittedName>
</protein>
<feature type="compositionally biased region" description="Basic residues" evidence="1">
    <location>
        <begin position="310"/>
        <end position="324"/>
    </location>
</feature>
<feature type="compositionally biased region" description="Basic and acidic residues" evidence="1">
    <location>
        <begin position="131"/>
        <end position="141"/>
    </location>
</feature>
<name>A0A9W9EX36_9EURO</name>
<feature type="compositionally biased region" description="Basic and acidic residues" evidence="1">
    <location>
        <begin position="357"/>
        <end position="367"/>
    </location>
</feature>
<dbReference type="OrthoDB" id="4757558at2759"/>
<dbReference type="RefSeq" id="XP_056471595.1">
    <property type="nucleotide sequence ID" value="XM_056620789.1"/>
</dbReference>
<feature type="compositionally biased region" description="Basic residues" evidence="1">
    <location>
        <begin position="112"/>
        <end position="126"/>
    </location>
</feature>
<sequence length="964" mass="105787">MRLYQRTNEQIRLSFENLVVRLNGVGEVGVPVEIAHGTVVDAVIAQAETASMKAASRKAKRKQRKKDKKTRDAADPDAADPEVAELGDDEPGAADLESQASRDKCVGSSRSKNARKKLRQRQRRRTLWQDSRLEMTSKGEELCGQSEEDTAITQPSHPSNEVTATADLGGGLTTTPPDHFTSLLFPTLKPSFSPQPPHETPSPHSLIILPPVSFSPQNSPGPAYLPIPAVEREAPMTPWTLEENPTEGDDSDTNQAEADVLPQHSFEEQTVFPNPVKTSSTSSADPQATNQSLGESILDIQSPPTASPALKKKKKKNKKGNTRGRKTEEMLQQATGSRERLLLGQSSSESTLSGGVTKRESRIREENSTPPPGTFTLTADPSMLVTTQGTTDKPTEATKIDSEKPTPEYDTACPSPATLTPPTDPRMPVTTEFSADKPTNTKIGLEEQEREHENTSSSSRTLTPTAGLRMPVTTGCSADEPTDTTISSKKQELESEATHSSISRGTLTPVAGLGMTAYVPTTATIAGLPQRAASAPPQLRIASSSIKRPGAVATTDSEGSELENDRWSDTFETPTVRYPVPDRGRMLVGTRSEPPTPPGTFLSPPPEESPLNTFSLNGPLSHVPIAAAMMQASRPLRLAGDISFIDLTRGLRCQLAGCEQRCNLYDGYTVICPGCGPFSPVRYCGGDHLRRDVLTHWRICGTSPFVHFCVSSSIPQRIHEGIPMLINRHGWNTVERHRQALWFSSAQAKGDYFLFDDRQIGCSMPSQCRTWGGDQATLPSWIIQFDDPEEKDRFRRCMAISLFAPDSNVEILQYAFRMIGDKLKASYRMETGMQGLLKKQFKRETGFIAPFDWVAYPHACEAEWTGKNPKGCPDPTCVVQQRLGHRTWTRTRCICLERKCAGMEASHWLLRASRTTHPTVHRAADRMRGNGFAGVNLPYRRVFRRGLGWDGAGTGPMELEGYNC</sequence>
<evidence type="ECO:0000256" key="1">
    <source>
        <dbReference type="SAM" id="MobiDB-lite"/>
    </source>
</evidence>
<feature type="region of interest" description="Disordered" evidence="1">
    <location>
        <begin position="192"/>
        <end position="213"/>
    </location>
</feature>